<protein>
    <submittedName>
        <fullName evidence="2">Uncharacterized protein</fullName>
    </submittedName>
</protein>
<dbReference type="Proteomes" id="UP000035721">
    <property type="component" value="Unassembled WGS sequence"/>
</dbReference>
<sequence length="83" mass="9025">MVVARDPGRVEALREAQAKALMLFEDVVARGLIVPGVGERELSDQVRDLAAEMFGPPECRAAGRGRRPRGRGPPAGPRADHRR</sequence>
<name>A0A077M2D6_9MICO</name>
<comment type="caution">
    <text evidence="2">The sequence shown here is derived from an EMBL/GenBank/DDBJ whole genome shotgun (WGS) entry which is preliminary data.</text>
</comment>
<dbReference type="STRING" id="1194083.BN12_4030042"/>
<gene>
    <name evidence="2" type="ORF">BN12_4030042</name>
</gene>
<evidence type="ECO:0000313" key="2">
    <source>
        <dbReference type="EMBL" id="CCH79167.1"/>
    </source>
</evidence>
<accession>A0A077M2D6</accession>
<dbReference type="AlphaFoldDB" id="A0A077M2D6"/>
<evidence type="ECO:0000313" key="3">
    <source>
        <dbReference type="Proteomes" id="UP000035721"/>
    </source>
</evidence>
<organism evidence="2 3">
    <name type="scientific">Nostocoides japonicum T1-X7</name>
    <dbReference type="NCBI Taxonomy" id="1194083"/>
    <lineage>
        <taxon>Bacteria</taxon>
        <taxon>Bacillati</taxon>
        <taxon>Actinomycetota</taxon>
        <taxon>Actinomycetes</taxon>
        <taxon>Micrococcales</taxon>
        <taxon>Intrasporangiaceae</taxon>
        <taxon>Nostocoides</taxon>
    </lineage>
</organism>
<dbReference type="EMBL" id="CAJB01000339">
    <property type="protein sequence ID" value="CCH79167.1"/>
    <property type="molecule type" value="Genomic_DNA"/>
</dbReference>
<proteinExistence type="predicted"/>
<reference evidence="2 3" key="1">
    <citation type="journal article" date="2013" name="ISME J.">
        <title>A metabolic model for members of the genus Tetrasphaera involved in enhanced biological phosphorus removal.</title>
        <authorList>
            <person name="Kristiansen R."/>
            <person name="Nguyen H.T.T."/>
            <person name="Saunders A.M."/>
            <person name="Nielsen J.L."/>
            <person name="Wimmer R."/>
            <person name="Le V.Q."/>
            <person name="McIlroy S.J."/>
            <person name="Petrovski S."/>
            <person name="Seviour R.J."/>
            <person name="Calteau A."/>
            <person name="Nielsen K.L."/>
            <person name="Nielsen P.H."/>
        </authorList>
    </citation>
    <scope>NUCLEOTIDE SEQUENCE [LARGE SCALE GENOMIC DNA]</scope>
    <source>
        <strain evidence="2 3">T1-X7</strain>
    </source>
</reference>
<feature type="region of interest" description="Disordered" evidence="1">
    <location>
        <begin position="57"/>
        <end position="83"/>
    </location>
</feature>
<evidence type="ECO:0000256" key="1">
    <source>
        <dbReference type="SAM" id="MobiDB-lite"/>
    </source>
</evidence>
<keyword evidence="3" id="KW-1185">Reference proteome</keyword>